<keyword evidence="4" id="KW-0472">Membrane</keyword>
<dbReference type="InterPro" id="IPR011990">
    <property type="entry name" value="TPR-like_helical_dom_sf"/>
</dbReference>
<keyword evidence="7" id="KW-0456">Lyase</keyword>
<dbReference type="SMART" id="SM00028">
    <property type="entry name" value="TPR"/>
    <property type="match status" value="2"/>
</dbReference>
<organism evidence="7">
    <name type="scientific">hydrothermal vent metagenome</name>
    <dbReference type="NCBI Taxonomy" id="652676"/>
    <lineage>
        <taxon>unclassified sequences</taxon>
        <taxon>metagenomes</taxon>
        <taxon>ecological metagenomes</taxon>
    </lineage>
</organism>
<dbReference type="NCBIfam" id="TIGR03142">
    <property type="entry name" value="cytochro_ccmI"/>
    <property type="match status" value="1"/>
</dbReference>
<keyword evidence="4" id="KW-1133">Transmembrane helix</keyword>
<dbReference type="GO" id="GO:0017004">
    <property type="term" value="P:cytochrome complex assembly"/>
    <property type="evidence" value="ECO:0007669"/>
    <property type="project" value="UniProtKB-KW"/>
</dbReference>
<dbReference type="GO" id="GO:0016829">
    <property type="term" value="F:lyase activity"/>
    <property type="evidence" value="ECO:0007669"/>
    <property type="project" value="UniProtKB-KW"/>
</dbReference>
<name>A0A3B0WFV3_9ZZZZ</name>
<proteinExistence type="predicted"/>
<evidence type="ECO:0000256" key="3">
    <source>
        <dbReference type="ARBA" id="ARBA00022748"/>
    </source>
</evidence>
<dbReference type="GO" id="GO:0005886">
    <property type="term" value="C:plasma membrane"/>
    <property type="evidence" value="ECO:0007669"/>
    <property type="project" value="TreeGrafter"/>
</dbReference>
<dbReference type="InterPro" id="IPR056413">
    <property type="entry name" value="TPR_CcmH_CycH"/>
</dbReference>
<protein>
    <submittedName>
        <fullName evidence="7">Cytochrome c heme lyase subunit CcmH</fullName>
    </submittedName>
</protein>
<evidence type="ECO:0000256" key="1">
    <source>
        <dbReference type="ARBA" id="ARBA00004196"/>
    </source>
</evidence>
<comment type="subcellular location">
    <subcellularLocation>
        <location evidence="1">Cell envelope</location>
    </subcellularLocation>
</comment>
<feature type="domain" description="Cytochrome c-type biogenesis protein H TPR" evidence="6">
    <location>
        <begin position="143"/>
        <end position="264"/>
    </location>
</feature>
<evidence type="ECO:0000259" key="5">
    <source>
        <dbReference type="Pfam" id="PF23892"/>
    </source>
</evidence>
<evidence type="ECO:0000256" key="2">
    <source>
        <dbReference type="ARBA" id="ARBA00022737"/>
    </source>
</evidence>
<dbReference type="PROSITE" id="PS50005">
    <property type="entry name" value="TPR"/>
    <property type="match status" value="1"/>
</dbReference>
<sequence length="440" mass="48083">MNIMFWGLLILMLLVAIGLLVYPLLKARKVSALAYKDSNLKINDEKIQELDVDLAEDRIDQQFYKAAREELDRELLIDIPAESKETAADYYASAAKRHPALALIISVFVPMLALLLYLDLGMHNASEESFAANQASITEPAEAQLSVEKMTQQLEAKIEKDGGTTEEWIMLGRAHKHMGNNTQAAKAFAVALEQDANNAQLMLERAEVLALSNDRKFADEARALVLKAQALEPDNANALWFAGVAEYQYGNYHKAIAHLTKLLPFAAGEEDVMKSIVSIVAKSRQALIDSGEEMPELAEILGIEAMLAEAKAKSETKSEITEPVSTARLLVSIDVSEQVKQKFNANDTVFVYAKARQGPRMPLAAQRITLADLPAVVVLDDSMAMAEGMNLSAFDELVISARVSKTGSAIAQSGDFIGQLPVKGEKTNLKLNIVIDTAVP</sequence>
<dbReference type="AlphaFoldDB" id="A0A3B0WFV3"/>
<feature type="domain" description="Cytochrome c-type biogenesis protein H Ig-like" evidence="5">
    <location>
        <begin position="331"/>
        <end position="436"/>
    </location>
</feature>
<dbReference type="EMBL" id="UOFD01000079">
    <property type="protein sequence ID" value="VAW54735.1"/>
    <property type="molecule type" value="Genomic_DNA"/>
</dbReference>
<dbReference type="Pfam" id="PF23914">
    <property type="entry name" value="TPR_CcmH_CycH"/>
    <property type="match status" value="1"/>
</dbReference>
<dbReference type="Pfam" id="PF23892">
    <property type="entry name" value="Ig_CycH"/>
    <property type="match status" value="1"/>
</dbReference>
<keyword evidence="2" id="KW-0677">Repeat</keyword>
<accession>A0A3B0WFV3</accession>
<dbReference type="InterPro" id="IPR051263">
    <property type="entry name" value="C-type_cytochrome_biogenesis"/>
</dbReference>
<dbReference type="GO" id="GO:0030313">
    <property type="term" value="C:cell envelope"/>
    <property type="evidence" value="ECO:0007669"/>
    <property type="project" value="UniProtKB-SubCell"/>
</dbReference>
<dbReference type="PANTHER" id="PTHR47870:SF4">
    <property type="entry name" value="CYTOCHROME C-TYPE BIOGENESIS PROTEIN CYCH"/>
    <property type="match status" value="1"/>
</dbReference>
<gene>
    <name evidence="7" type="ORF">MNBD_GAMMA06-567</name>
</gene>
<keyword evidence="3" id="KW-0201">Cytochrome c-type biogenesis</keyword>
<evidence type="ECO:0000256" key="4">
    <source>
        <dbReference type="SAM" id="Phobius"/>
    </source>
</evidence>
<evidence type="ECO:0000259" key="6">
    <source>
        <dbReference type="Pfam" id="PF23914"/>
    </source>
</evidence>
<feature type="transmembrane region" description="Helical" evidence="4">
    <location>
        <begin position="100"/>
        <end position="118"/>
    </location>
</feature>
<dbReference type="InterPro" id="IPR017560">
    <property type="entry name" value="Cyt_c_biogenesis_CcmI"/>
</dbReference>
<reference evidence="7" key="1">
    <citation type="submission" date="2018-06" db="EMBL/GenBank/DDBJ databases">
        <authorList>
            <person name="Zhirakovskaya E."/>
        </authorList>
    </citation>
    <scope>NUCLEOTIDE SEQUENCE</scope>
</reference>
<dbReference type="Gene3D" id="1.25.40.10">
    <property type="entry name" value="Tetratricopeptide repeat domain"/>
    <property type="match status" value="1"/>
</dbReference>
<dbReference type="PANTHER" id="PTHR47870">
    <property type="entry name" value="CYTOCHROME C-TYPE BIOGENESIS PROTEIN CCMH"/>
    <property type="match status" value="1"/>
</dbReference>
<keyword evidence="4" id="KW-0812">Transmembrane</keyword>
<dbReference type="InterPro" id="IPR056412">
    <property type="entry name" value="Ig_CycH"/>
</dbReference>
<dbReference type="SUPFAM" id="SSF48452">
    <property type="entry name" value="TPR-like"/>
    <property type="match status" value="1"/>
</dbReference>
<dbReference type="InterPro" id="IPR019734">
    <property type="entry name" value="TPR_rpt"/>
</dbReference>
<evidence type="ECO:0000313" key="7">
    <source>
        <dbReference type="EMBL" id="VAW54735.1"/>
    </source>
</evidence>
<feature type="transmembrane region" description="Helical" evidence="4">
    <location>
        <begin position="6"/>
        <end position="25"/>
    </location>
</feature>